<gene>
    <name evidence="2" type="ORF">QEG54_004309</name>
</gene>
<feature type="coiled-coil region" evidence="1">
    <location>
        <begin position="61"/>
        <end position="92"/>
    </location>
</feature>
<reference evidence="2" key="1">
    <citation type="submission" date="2024-02" db="EMBL/GenBank/DDBJ databases">
        <authorList>
            <consortium name="Clinical and Environmental Microbiology Branch: Whole genome sequencing antimicrobial resistance pathogens in the healthcare setting"/>
        </authorList>
    </citation>
    <scope>NUCLEOTIDE SEQUENCE</scope>
    <source>
        <strain evidence="2">2021DK-00143</strain>
    </source>
</reference>
<organism evidence="2">
    <name type="scientific">Pluralibacter gergoviae</name>
    <name type="common">Enterobacter gergoviae</name>
    <dbReference type="NCBI Taxonomy" id="61647"/>
    <lineage>
        <taxon>Bacteria</taxon>
        <taxon>Pseudomonadati</taxon>
        <taxon>Pseudomonadota</taxon>
        <taxon>Gammaproteobacteria</taxon>
        <taxon>Enterobacterales</taxon>
        <taxon>Enterobacteriaceae</taxon>
        <taxon>Pluralibacter</taxon>
    </lineage>
</organism>
<protein>
    <submittedName>
        <fullName evidence="2">Uncharacterized protein</fullName>
    </submittedName>
</protein>
<evidence type="ECO:0000313" key="2">
    <source>
        <dbReference type="EMBL" id="EML1473505.1"/>
    </source>
</evidence>
<proteinExistence type="predicted"/>
<dbReference type="AlphaFoldDB" id="A0AAI9GQQ5"/>
<comment type="caution">
    <text evidence="2">The sequence shown here is derived from an EMBL/GenBank/DDBJ whole genome shotgun (WGS) entry which is preliminary data.</text>
</comment>
<dbReference type="EMBL" id="ABLOKC030000030">
    <property type="protein sequence ID" value="EML1473505.1"/>
    <property type="molecule type" value="Genomic_DNA"/>
</dbReference>
<accession>A0AAI9GQQ5</accession>
<dbReference type="KEGG" id="pge:LG71_23320"/>
<dbReference type="RefSeq" id="WP_043085679.1">
    <property type="nucleotide sequence ID" value="NZ_CACVCI010000001.1"/>
</dbReference>
<keyword evidence="1" id="KW-0175">Coiled coil</keyword>
<evidence type="ECO:0000256" key="1">
    <source>
        <dbReference type="SAM" id="Coils"/>
    </source>
</evidence>
<name>A0AAI9GQQ5_PLUGE</name>
<sequence>MTTYTTFSLESNELLLAISEDAAHQLRQLADSQIENDAFSITSSYGDGVQIETTHAITEVASSASVAIETLLDELRKTQEQVIRQAARLQEMDYLLSLKSGPEYLKVG</sequence>